<sequence>MKDFSLNSEMSYKLKIFRAMLEDDQINGQIKFMQQMNWLTIIQILLNKK</sequence>
<comment type="caution">
    <text evidence="1">The sequence shown here is derived from an EMBL/GenBank/DDBJ whole genome shotgun (WGS) entry which is preliminary data.</text>
</comment>
<gene>
    <name evidence="1" type="ORF">PPENT_87.1.T0860243</name>
</gene>
<dbReference type="Proteomes" id="UP000689195">
    <property type="component" value="Unassembled WGS sequence"/>
</dbReference>
<evidence type="ECO:0000313" key="1">
    <source>
        <dbReference type="EMBL" id="CAD8186264.1"/>
    </source>
</evidence>
<dbReference type="AlphaFoldDB" id="A0A8S1W8F1"/>
<reference evidence="1" key="1">
    <citation type="submission" date="2021-01" db="EMBL/GenBank/DDBJ databases">
        <authorList>
            <consortium name="Genoscope - CEA"/>
            <person name="William W."/>
        </authorList>
    </citation>
    <scope>NUCLEOTIDE SEQUENCE</scope>
</reference>
<protein>
    <submittedName>
        <fullName evidence="1">Uncharacterized protein</fullName>
    </submittedName>
</protein>
<name>A0A8S1W8F1_9CILI</name>
<dbReference type="EMBL" id="CAJJDO010000086">
    <property type="protein sequence ID" value="CAD8186264.1"/>
    <property type="molecule type" value="Genomic_DNA"/>
</dbReference>
<organism evidence="1 2">
    <name type="scientific">Paramecium pentaurelia</name>
    <dbReference type="NCBI Taxonomy" id="43138"/>
    <lineage>
        <taxon>Eukaryota</taxon>
        <taxon>Sar</taxon>
        <taxon>Alveolata</taxon>
        <taxon>Ciliophora</taxon>
        <taxon>Intramacronucleata</taxon>
        <taxon>Oligohymenophorea</taxon>
        <taxon>Peniculida</taxon>
        <taxon>Parameciidae</taxon>
        <taxon>Paramecium</taxon>
    </lineage>
</organism>
<evidence type="ECO:0000313" key="2">
    <source>
        <dbReference type="Proteomes" id="UP000689195"/>
    </source>
</evidence>
<proteinExistence type="predicted"/>
<accession>A0A8S1W8F1</accession>
<keyword evidence="2" id="KW-1185">Reference proteome</keyword>